<dbReference type="InterPro" id="IPR058790">
    <property type="entry name" value="BSH_CusB"/>
</dbReference>
<dbReference type="Proteomes" id="UP000253772">
    <property type="component" value="Chromosome c2"/>
</dbReference>
<dbReference type="RefSeq" id="WP_017511387.1">
    <property type="nucleotide sequence ID" value="NZ_CP037901.1"/>
</dbReference>
<evidence type="ECO:0000313" key="4">
    <source>
        <dbReference type="EMBL" id="QBP13885.1"/>
    </source>
</evidence>
<evidence type="ECO:0000256" key="1">
    <source>
        <dbReference type="ARBA" id="ARBA00022448"/>
    </source>
</evidence>
<dbReference type="PANTHER" id="PTHR30097:SF4">
    <property type="entry name" value="SLR6042 PROTEIN"/>
    <property type="match status" value="1"/>
</dbReference>
<dbReference type="Gene3D" id="2.40.50.100">
    <property type="match status" value="1"/>
</dbReference>
<dbReference type="Gene3D" id="1.10.287.470">
    <property type="entry name" value="Helix hairpin bin"/>
    <property type="match status" value="1"/>
</dbReference>
<sequence length="366" mass="37879">MVFSRFPRIGAAIASAVFLVGQSFAQSTNPPAMQPVPLSADQARALGVRFSPVQASANLEVGTHARVVFRPDAQYVVAAPYAGIVPRVIVAVGQTVRRGEALATFASPQLFEASRALTEANSQVNLAQKSLARDKLLFDDGIIANSRLQATEARATEATAMVKARRAELASAGIAFTGAGGEAQLVANRSGVVSEVNAVPGARVDAAAPLFRIVDPDAVELDLLVGRDIPVPSLGDTVDIKPRGATGKVIGIAPTGDGTAGVRVRASLERRGNLRAGENINVTLVLRGATDGSGAPGRVRIPAVALVYWQGVPGVFLATDKGFTFHRVEIDSTDDATAVVRTRLPAGARVAVTGIGALKGILTGDQ</sequence>
<dbReference type="SUPFAM" id="SSF111369">
    <property type="entry name" value="HlyD-like secretion proteins"/>
    <property type="match status" value="1"/>
</dbReference>
<feature type="domain" description="CusB-like barrel-sandwich hybrid" evidence="3">
    <location>
        <begin position="76"/>
        <end position="213"/>
    </location>
</feature>
<evidence type="ECO:0000256" key="2">
    <source>
        <dbReference type="SAM" id="SignalP"/>
    </source>
</evidence>
<feature type="signal peptide" evidence="2">
    <location>
        <begin position="1"/>
        <end position="25"/>
    </location>
</feature>
<protein>
    <submittedName>
        <fullName evidence="4">HlyD family efflux transporter periplasmic adaptor subunit</fullName>
    </submittedName>
</protein>
<name>A0A482IXR8_9BURK</name>
<organism evidence="4 5">
    <name type="scientific">Cupriavidus metallidurans</name>
    <dbReference type="NCBI Taxonomy" id="119219"/>
    <lineage>
        <taxon>Bacteria</taxon>
        <taxon>Pseudomonadati</taxon>
        <taxon>Pseudomonadota</taxon>
        <taxon>Betaproteobacteria</taxon>
        <taxon>Burkholderiales</taxon>
        <taxon>Burkholderiaceae</taxon>
        <taxon>Cupriavidus</taxon>
    </lineage>
</organism>
<dbReference type="GO" id="GO:0030288">
    <property type="term" value="C:outer membrane-bounded periplasmic space"/>
    <property type="evidence" value="ECO:0007669"/>
    <property type="project" value="TreeGrafter"/>
</dbReference>
<dbReference type="OrthoDB" id="9806939at2"/>
<reference evidence="4 5" key="1">
    <citation type="submission" date="2019-03" db="EMBL/GenBank/DDBJ databases">
        <title>Comparative insights into the high quality Complete genome sequence of highly metal resistant Cupriavidus metallidurans strain BS1 isolated from a gold-copper mine.</title>
        <authorList>
            <person name="Mazhar H.S."/>
            <person name="Rensing C."/>
        </authorList>
    </citation>
    <scope>NUCLEOTIDE SEQUENCE [LARGE SCALE GENOMIC DNA]</scope>
    <source>
        <strain evidence="4 5">BS1</strain>
    </source>
</reference>
<keyword evidence="2" id="KW-0732">Signal</keyword>
<evidence type="ECO:0000259" key="3">
    <source>
        <dbReference type="Pfam" id="PF25919"/>
    </source>
</evidence>
<dbReference type="EMBL" id="CP037901">
    <property type="protein sequence ID" value="QBP13885.1"/>
    <property type="molecule type" value="Genomic_DNA"/>
</dbReference>
<dbReference type="InterPro" id="IPR051909">
    <property type="entry name" value="MFP_Cation_Efflux"/>
</dbReference>
<proteinExistence type="predicted"/>
<dbReference type="Pfam" id="PF25919">
    <property type="entry name" value="BSH_CusB"/>
    <property type="match status" value="1"/>
</dbReference>
<gene>
    <name evidence="4" type="ORF">DDF84_030565</name>
</gene>
<dbReference type="GO" id="GO:0060003">
    <property type="term" value="P:copper ion export"/>
    <property type="evidence" value="ECO:0007669"/>
    <property type="project" value="TreeGrafter"/>
</dbReference>
<dbReference type="GO" id="GO:0046914">
    <property type="term" value="F:transition metal ion binding"/>
    <property type="evidence" value="ECO:0007669"/>
    <property type="project" value="TreeGrafter"/>
</dbReference>
<dbReference type="PANTHER" id="PTHR30097">
    <property type="entry name" value="CATION EFFLUX SYSTEM PROTEIN CUSB"/>
    <property type="match status" value="1"/>
</dbReference>
<keyword evidence="1" id="KW-0813">Transport</keyword>
<feature type="chain" id="PRO_5019809292" evidence="2">
    <location>
        <begin position="26"/>
        <end position="366"/>
    </location>
</feature>
<dbReference type="AlphaFoldDB" id="A0A482IXR8"/>
<evidence type="ECO:0000313" key="5">
    <source>
        <dbReference type="Proteomes" id="UP000253772"/>
    </source>
</evidence>
<dbReference type="GO" id="GO:0015679">
    <property type="term" value="P:plasma membrane copper ion transport"/>
    <property type="evidence" value="ECO:0007669"/>
    <property type="project" value="TreeGrafter"/>
</dbReference>
<accession>A0A482IXR8</accession>